<comment type="similarity">
    <text evidence="2">Belongs to the major facilitator superfamily.</text>
</comment>
<evidence type="ECO:0000256" key="4">
    <source>
        <dbReference type="ARBA" id="ARBA00022475"/>
    </source>
</evidence>
<dbReference type="RefSeq" id="WP_066446389.1">
    <property type="nucleotide sequence ID" value="NZ_CANKUS010000002.1"/>
</dbReference>
<evidence type="ECO:0000256" key="1">
    <source>
        <dbReference type="ARBA" id="ARBA00004651"/>
    </source>
</evidence>
<evidence type="ECO:0000256" key="7">
    <source>
        <dbReference type="ARBA" id="ARBA00023136"/>
    </source>
</evidence>
<feature type="transmembrane region" description="Helical" evidence="8">
    <location>
        <begin position="271"/>
        <end position="290"/>
    </location>
</feature>
<dbReference type="PANTHER" id="PTHR43271">
    <property type="entry name" value="BLL2771 PROTEIN"/>
    <property type="match status" value="1"/>
</dbReference>
<feature type="transmembrane region" description="Helical" evidence="8">
    <location>
        <begin position="157"/>
        <end position="177"/>
    </location>
</feature>
<evidence type="ECO:0000256" key="8">
    <source>
        <dbReference type="SAM" id="Phobius"/>
    </source>
</evidence>
<feature type="transmembrane region" description="Helical" evidence="8">
    <location>
        <begin position="354"/>
        <end position="373"/>
    </location>
</feature>
<feature type="transmembrane region" description="Helical" evidence="8">
    <location>
        <begin position="73"/>
        <end position="92"/>
    </location>
</feature>
<feature type="transmembrane region" description="Helical" evidence="8">
    <location>
        <begin position="296"/>
        <end position="316"/>
    </location>
</feature>
<keyword evidence="3" id="KW-0813">Transport</keyword>
<sequence length="375" mass="41231">MGRLQVVGLLLIVTGVFVASNIYTLIPIYSEIAQGIHASEEQIIWGSSIFTVCYAFGLLLFGPLSEQYGRKKVIVSGLLMSGLSTLLVGLSFNIESLFIFRGVQGFFLGSFAPVAFAYIFELYSDEKQRTLILSLINCGFLVAGIFGQIVSSALTLFYGWEIVFYVFAVFYIALFAFSNKVHIKTAVYPGQGFHIFKVLTIPFSNKQLFNSYLITFTLLLSFIAFYDSLGRMLSADGFTDEELIIIRTIGLAGTILAVFTGKIIEKLRLKMTMIMGILLCLSSLLLFILFSEYPVMITVLSIPFVASIALLIPSVISFIGSAAKAQRGLATSFYSFSLLIGASLGPVLAAHLSFTFVITVLLAFFCCNLFLVLKM</sequence>
<dbReference type="EMBL" id="CP071709">
    <property type="protein sequence ID" value="QVY63368.1"/>
    <property type="molecule type" value="Genomic_DNA"/>
</dbReference>
<feature type="domain" description="Major facilitator superfamily (MFS) profile" evidence="9">
    <location>
        <begin position="7"/>
        <end position="375"/>
    </location>
</feature>
<dbReference type="CDD" id="cd17324">
    <property type="entry name" value="MFS_NepI_like"/>
    <property type="match status" value="1"/>
</dbReference>
<comment type="subcellular location">
    <subcellularLocation>
        <location evidence="1">Cell membrane</location>
        <topology evidence="1">Multi-pass membrane protein</topology>
    </subcellularLocation>
</comment>
<feature type="transmembrane region" description="Helical" evidence="8">
    <location>
        <begin position="209"/>
        <end position="229"/>
    </location>
</feature>
<feature type="transmembrane region" description="Helical" evidence="8">
    <location>
        <begin position="7"/>
        <end position="30"/>
    </location>
</feature>
<dbReference type="Proteomes" id="UP000679247">
    <property type="component" value="Chromosome"/>
</dbReference>
<gene>
    <name evidence="10" type="ORF">J1899_10090</name>
</gene>
<feature type="transmembrane region" description="Helical" evidence="8">
    <location>
        <begin position="244"/>
        <end position="264"/>
    </location>
</feature>
<proteinExistence type="inferred from homology"/>
<keyword evidence="5 8" id="KW-0812">Transmembrane</keyword>
<evidence type="ECO:0000313" key="11">
    <source>
        <dbReference type="Proteomes" id="UP000679247"/>
    </source>
</evidence>
<evidence type="ECO:0000259" key="9">
    <source>
        <dbReference type="PROSITE" id="PS50850"/>
    </source>
</evidence>
<feature type="transmembrane region" description="Helical" evidence="8">
    <location>
        <begin position="131"/>
        <end position="151"/>
    </location>
</feature>
<keyword evidence="6 8" id="KW-1133">Transmembrane helix</keyword>
<keyword evidence="7 8" id="KW-0472">Membrane</keyword>
<dbReference type="InterPro" id="IPR036259">
    <property type="entry name" value="MFS_trans_sf"/>
</dbReference>
<dbReference type="Pfam" id="PF07690">
    <property type="entry name" value="MFS_1"/>
    <property type="match status" value="2"/>
</dbReference>
<feature type="transmembrane region" description="Helical" evidence="8">
    <location>
        <begin position="42"/>
        <end position="61"/>
    </location>
</feature>
<dbReference type="SUPFAM" id="SSF103473">
    <property type="entry name" value="MFS general substrate transporter"/>
    <property type="match status" value="1"/>
</dbReference>
<dbReference type="PROSITE" id="PS50850">
    <property type="entry name" value="MFS"/>
    <property type="match status" value="1"/>
</dbReference>
<evidence type="ECO:0000256" key="2">
    <source>
        <dbReference type="ARBA" id="ARBA00008335"/>
    </source>
</evidence>
<evidence type="ECO:0000256" key="6">
    <source>
        <dbReference type="ARBA" id="ARBA00022989"/>
    </source>
</evidence>
<name>A0ABX8FHA0_9BACI</name>
<evidence type="ECO:0000256" key="3">
    <source>
        <dbReference type="ARBA" id="ARBA00022448"/>
    </source>
</evidence>
<keyword evidence="11" id="KW-1185">Reference proteome</keyword>
<dbReference type="Gene3D" id="1.20.1250.20">
    <property type="entry name" value="MFS general substrate transporter like domains"/>
    <property type="match status" value="1"/>
</dbReference>
<feature type="transmembrane region" description="Helical" evidence="8">
    <location>
        <begin position="328"/>
        <end position="348"/>
    </location>
</feature>
<organism evidence="10 11">
    <name type="scientific">Cytobacillus gottheilii</name>
    <dbReference type="NCBI Taxonomy" id="859144"/>
    <lineage>
        <taxon>Bacteria</taxon>
        <taxon>Bacillati</taxon>
        <taxon>Bacillota</taxon>
        <taxon>Bacilli</taxon>
        <taxon>Bacillales</taxon>
        <taxon>Bacillaceae</taxon>
        <taxon>Cytobacillus</taxon>
    </lineage>
</organism>
<evidence type="ECO:0000256" key="5">
    <source>
        <dbReference type="ARBA" id="ARBA00022692"/>
    </source>
</evidence>
<accession>A0ABX8FHA0</accession>
<dbReference type="InterPro" id="IPR011701">
    <property type="entry name" value="MFS"/>
</dbReference>
<dbReference type="PANTHER" id="PTHR43271:SF2">
    <property type="entry name" value="BLL2771 PROTEIN"/>
    <property type="match status" value="1"/>
</dbReference>
<keyword evidence="4" id="KW-1003">Cell membrane</keyword>
<evidence type="ECO:0000313" key="10">
    <source>
        <dbReference type="EMBL" id="QVY63368.1"/>
    </source>
</evidence>
<protein>
    <submittedName>
        <fullName evidence="10">MFS transporter</fullName>
    </submittedName>
</protein>
<reference evidence="10 11" key="1">
    <citation type="submission" date="2021-03" db="EMBL/GenBank/DDBJ databases">
        <title>The first data on the complete genome of the tetrodotoxin-producing bacterium.</title>
        <authorList>
            <person name="Melnikova D.I."/>
            <person name="Nijland R."/>
            <person name="Magarlamov T.Y."/>
        </authorList>
    </citation>
    <scope>NUCLEOTIDE SEQUENCE [LARGE SCALE GENOMIC DNA]</scope>
    <source>
        <strain evidence="10 11">1839</strain>
    </source>
</reference>
<dbReference type="InterPro" id="IPR020846">
    <property type="entry name" value="MFS_dom"/>
</dbReference>
<feature type="transmembrane region" description="Helical" evidence="8">
    <location>
        <begin position="98"/>
        <end position="119"/>
    </location>
</feature>